<reference evidence="1 2" key="1">
    <citation type="journal article" date="2010" name="Virol. J.">
        <title>Genomes of the T4-related bacteriophages as windows on microbial genome evolution.</title>
        <authorList>
            <person name="Petrov V.M."/>
            <person name="Ratnayaka S."/>
            <person name="Nolan J.M."/>
            <person name="Miller E.S."/>
            <person name="Karam J.D."/>
        </authorList>
    </citation>
    <scope>NUCLEOTIDE SEQUENCE [LARGE SCALE GENOMIC DNA]</scope>
</reference>
<dbReference type="OrthoDB" id="9219at10239"/>
<dbReference type="Gene3D" id="3.40.50.1000">
    <property type="entry name" value="HAD superfamily/HAD-like"/>
    <property type="match status" value="1"/>
</dbReference>
<dbReference type="RefSeq" id="YP_004010344.1">
    <property type="nucleotide sequence ID" value="NC_014663.1"/>
</dbReference>
<evidence type="ECO:0000313" key="2">
    <source>
        <dbReference type="Proteomes" id="UP000008731"/>
    </source>
</evidence>
<dbReference type="SUPFAM" id="SSF56784">
    <property type="entry name" value="HAD-like"/>
    <property type="match status" value="1"/>
</dbReference>
<dbReference type="EMBL" id="HM004124">
    <property type="protein sequence ID" value="ADG60107.1"/>
    <property type="molecule type" value="Genomic_DNA"/>
</dbReference>
<dbReference type="Proteomes" id="UP000008731">
    <property type="component" value="Segment"/>
</dbReference>
<dbReference type="KEGG" id="vg:9926641"/>
<organism evidence="1 2">
    <name type="scientific">Acinetobacter phage Acj9</name>
    <dbReference type="NCBI Taxonomy" id="760939"/>
    <lineage>
        <taxon>Viruses</taxon>
        <taxon>Duplodnaviria</taxon>
        <taxon>Heunggongvirae</taxon>
        <taxon>Uroviricota</taxon>
        <taxon>Caudoviricetes</taxon>
        <taxon>Pantevenvirales</taxon>
        <taxon>Straboviridae</taxon>
        <taxon>Twarogvirinae</taxon>
        <taxon>Acajnonavirus</taxon>
        <taxon>Acajnonavirus acj9</taxon>
    </lineage>
</organism>
<keyword evidence="2" id="KW-1185">Reference proteome</keyword>
<protein>
    <submittedName>
        <fullName evidence="1">Uncharacterized protein 30.2</fullName>
    </submittedName>
</protein>
<sequence>MKFTRLDGIRPVVLIDVDGCCVKWQSGLPYYMQKHGLDTSKALEMMLSEKFIAPEKLFGMSNEISMKFLKDYNKSKFIRYLAPYDDALRMINEMKEHWDFVAVTALGKDNETVMNRVFNLNSLFPGAFKDVFVCGATEEKDGIIRDAYIKHPNVVMFIDDLGKNLDAAYRVIPDVPRYHLIRGHREKPLYSAIECTDLVEIKNHYILQTLP</sequence>
<dbReference type="InterPro" id="IPR036412">
    <property type="entry name" value="HAD-like_sf"/>
</dbReference>
<evidence type="ECO:0000313" key="1">
    <source>
        <dbReference type="EMBL" id="ADG60107.1"/>
    </source>
</evidence>
<dbReference type="InterPro" id="IPR023214">
    <property type="entry name" value="HAD_sf"/>
</dbReference>
<proteinExistence type="predicted"/>
<dbReference type="GeneID" id="9926641"/>
<accession>E5EPZ1</accession>
<gene>
    <name evidence="1" type="primary">30.2</name>
    <name evidence="1" type="ORF">Acj9p207</name>
</gene>
<name>E5EPZ1_9CAUD</name>